<protein>
    <submittedName>
        <fullName evidence="3">Uncharacterized protein</fullName>
    </submittedName>
</protein>
<proteinExistence type="predicted"/>
<feature type="coiled-coil region" evidence="1">
    <location>
        <begin position="93"/>
        <end position="127"/>
    </location>
</feature>
<feature type="compositionally biased region" description="Low complexity" evidence="2">
    <location>
        <begin position="44"/>
        <end position="64"/>
    </location>
</feature>
<dbReference type="RefSeq" id="WP_191724548.1">
    <property type="nucleotide sequence ID" value="NZ_JACSQK010000009.1"/>
</dbReference>
<gene>
    <name evidence="3" type="ORF">H9646_16850</name>
</gene>
<evidence type="ECO:0000256" key="1">
    <source>
        <dbReference type="SAM" id="Coils"/>
    </source>
</evidence>
<evidence type="ECO:0000313" key="3">
    <source>
        <dbReference type="EMBL" id="MBD7962141.1"/>
    </source>
</evidence>
<dbReference type="EMBL" id="JACSQK010000009">
    <property type="protein sequence ID" value="MBD7962141.1"/>
    <property type="molecule type" value="Genomic_DNA"/>
</dbReference>
<evidence type="ECO:0000256" key="2">
    <source>
        <dbReference type="SAM" id="MobiDB-lite"/>
    </source>
</evidence>
<name>A0ABR8SF79_9BURK</name>
<organism evidence="3 4">
    <name type="scientific">Comamonas avium</name>
    <dbReference type="NCBI Taxonomy" id="2762231"/>
    <lineage>
        <taxon>Bacteria</taxon>
        <taxon>Pseudomonadati</taxon>
        <taxon>Pseudomonadota</taxon>
        <taxon>Betaproteobacteria</taxon>
        <taxon>Burkholderiales</taxon>
        <taxon>Comamonadaceae</taxon>
        <taxon>Comamonas</taxon>
    </lineage>
</organism>
<keyword evidence="4" id="KW-1185">Reference proteome</keyword>
<sequence length="351" mass="36329">MTTNQDFDYDSIDGALTPQQALAALSAEQGDTSGAQATGDLGGAPATTAATDTTPAASADSTTAEKPVTTEADPADAVLLARDGKHTIPYDTLVKAREEGQHWKAQAEAAEARETAAQQQLAQLQTQAQARADAGKEATTADNLVVQTQAALDAGVDVGLFGDFSEKAMAAGIKAMNQQSSEALRAELRAEMRAELEKELAPLKQQRAESASNAHYEVIYGKHPDADSIAQSTEFKAWVDAQPSAVRAAYWGLFDASTGGTADQIVEVFDAFKDATAPKPTTTAATVKDAASAAVASVKTPPPASLSSIPGGHAAGTSALDNTAGLSGLEMLNATEGMSPQQIEAWLNRQI</sequence>
<comment type="caution">
    <text evidence="3">The sequence shown here is derived from an EMBL/GenBank/DDBJ whole genome shotgun (WGS) entry which is preliminary data.</text>
</comment>
<reference evidence="3 4" key="1">
    <citation type="submission" date="2020-08" db="EMBL/GenBank/DDBJ databases">
        <title>A Genomic Blueprint of the Chicken Gut Microbiome.</title>
        <authorList>
            <person name="Gilroy R."/>
            <person name="Ravi A."/>
            <person name="Getino M."/>
            <person name="Pursley I."/>
            <person name="Horton D.L."/>
            <person name="Alikhan N.-F."/>
            <person name="Baker D."/>
            <person name="Gharbi K."/>
            <person name="Hall N."/>
            <person name="Watson M."/>
            <person name="Adriaenssens E.M."/>
            <person name="Foster-Nyarko E."/>
            <person name="Jarju S."/>
            <person name="Secka A."/>
            <person name="Antonio M."/>
            <person name="Oren A."/>
            <person name="Chaudhuri R."/>
            <person name="La Ragione R.M."/>
            <person name="Hildebrand F."/>
            <person name="Pallen M.J."/>
        </authorList>
    </citation>
    <scope>NUCLEOTIDE SEQUENCE [LARGE SCALE GENOMIC DNA]</scope>
    <source>
        <strain evidence="3 4">Sa2CVA6</strain>
    </source>
</reference>
<feature type="region of interest" description="Disordered" evidence="2">
    <location>
        <begin position="22"/>
        <end position="70"/>
    </location>
</feature>
<keyword evidence="1" id="KW-0175">Coiled coil</keyword>
<accession>A0ABR8SF79</accession>
<evidence type="ECO:0000313" key="4">
    <source>
        <dbReference type="Proteomes" id="UP000634919"/>
    </source>
</evidence>
<dbReference type="Proteomes" id="UP000634919">
    <property type="component" value="Unassembled WGS sequence"/>
</dbReference>